<evidence type="ECO:0000313" key="3">
    <source>
        <dbReference type="Proteomes" id="UP001174936"/>
    </source>
</evidence>
<comment type="caution">
    <text evidence="2">The sequence shown here is derived from an EMBL/GenBank/DDBJ whole genome shotgun (WGS) entry which is preliminary data.</text>
</comment>
<dbReference type="InterPro" id="IPR010730">
    <property type="entry name" value="HET"/>
</dbReference>
<proteinExistence type="predicted"/>
<organism evidence="2 3">
    <name type="scientific">Cercophora newfieldiana</name>
    <dbReference type="NCBI Taxonomy" id="92897"/>
    <lineage>
        <taxon>Eukaryota</taxon>
        <taxon>Fungi</taxon>
        <taxon>Dikarya</taxon>
        <taxon>Ascomycota</taxon>
        <taxon>Pezizomycotina</taxon>
        <taxon>Sordariomycetes</taxon>
        <taxon>Sordariomycetidae</taxon>
        <taxon>Sordariales</taxon>
        <taxon>Lasiosphaeriaceae</taxon>
        <taxon>Cercophora</taxon>
    </lineage>
</organism>
<sequence>MEQPQDYGARFAFDQSFFLTGQFCQVCQDCELSDMFRTRYRDELMNKRYLRGENHHKSFRDLSKAAADGCQLCPMFKQMILASTSEFLSCSLEEAETRHLEVDVAEQTKRQVIPQNFMVEFFLDTVELAGQDTKGFFSFSYFRKSHIIGVPLFAPSDWDRLPYFYLADLPEGLPQGRYVNGIHASPEVNLYVARSWVGQCLTGHSACPKPWNSELPSRVLDTQPNLVPDDVQLVDGFSQRAEYTTLSHCWGNSQPLKLTKASNDNLRRGISIEALPKTFRDAVLVTKSLGIRYLWIDSLCIMQDDTADWESQCAKMADIYKRSYVTIAGPSASGCDSGFLHPRPPTSKFAVSAQCSGRNIQLSFSNCGFRPLVPQPESPLAKRAWVFQERLLSPRVLYFGHRKLYFECFTHEKYEECPHSLAPKGLNKDRLTISKLSTRSLPTVEQQLEYWNCLVSNYSRLALTKSSDRLPALSGLASEFSPSVGGKYLAGVWGHGFPDSLAWSVPVNSEPAKFQTHPDDTYLGPSWSWVSARHVVEFCTNRILDRCDGGDGTSNNMALVSAEVPPAGRDPFGAVSKDSFLEISGKTRTAVFRRVSTEDWWLEFTPLEFYIESKCWYYPDDPARDIHDGEAVTAVFLGRYNCMALRGNPSSSHLDVALCIEPVDGQPDTYRRIGLAMAIYHRQGPRVRFRESFDNEPTSCLRIL</sequence>
<evidence type="ECO:0000259" key="1">
    <source>
        <dbReference type="Pfam" id="PF06985"/>
    </source>
</evidence>
<dbReference type="PANTHER" id="PTHR33112">
    <property type="entry name" value="DOMAIN PROTEIN, PUTATIVE-RELATED"/>
    <property type="match status" value="1"/>
</dbReference>
<evidence type="ECO:0000313" key="2">
    <source>
        <dbReference type="EMBL" id="KAK0648446.1"/>
    </source>
</evidence>
<dbReference type="PANTHER" id="PTHR33112:SF16">
    <property type="entry name" value="HETEROKARYON INCOMPATIBILITY DOMAIN-CONTAINING PROTEIN"/>
    <property type="match status" value="1"/>
</dbReference>
<dbReference type="EMBL" id="JAULSV010000003">
    <property type="protein sequence ID" value="KAK0648446.1"/>
    <property type="molecule type" value="Genomic_DNA"/>
</dbReference>
<feature type="domain" description="Heterokaryon incompatibility" evidence="1">
    <location>
        <begin position="243"/>
        <end position="389"/>
    </location>
</feature>
<dbReference type="Pfam" id="PF06985">
    <property type="entry name" value="HET"/>
    <property type="match status" value="1"/>
</dbReference>
<name>A0AA39YBC5_9PEZI</name>
<protein>
    <submittedName>
        <fullName evidence="2">Heterokaryon incompatibility protein-domain-containing protein</fullName>
    </submittedName>
</protein>
<keyword evidence="3" id="KW-1185">Reference proteome</keyword>
<accession>A0AA39YBC5</accession>
<dbReference type="AlphaFoldDB" id="A0AA39YBC5"/>
<dbReference type="Proteomes" id="UP001174936">
    <property type="component" value="Unassembled WGS sequence"/>
</dbReference>
<gene>
    <name evidence="2" type="ORF">B0T16DRAFT_455924</name>
</gene>
<reference evidence="2" key="1">
    <citation type="submission" date="2023-06" db="EMBL/GenBank/DDBJ databases">
        <title>Genome-scale phylogeny and comparative genomics of the fungal order Sordariales.</title>
        <authorList>
            <consortium name="Lawrence Berkeley National Laboratory"/>
            <person name="Hensen N."/>
            <person name="Bonometti L."/>
            <person name="Westerberg I."/>
            <person name="Brannstrom I.O."/>
            <person name="Guillou S."/>
            <person name="Cros-Aarteil S."/>
            <person name="Calhoun S."/>
            <person name="Haridas S."/>
            <person name="Kuo A."/>
            <person name="Mondo S."/>
            <person name="Pangilinan J."/>
            <person name="Riley R."/>
            <person name="Labutti K."/>
            <person name="Andreopoulos B."/>
            <person name="Lipzen A."/>
            <person name="Chen C."/>
            <person name="Yanf M."/>
            <person name="Daum C."/>
            <person name="Ng V."/>
            <person name="Clum A."/>
            <person name="Steindorff A."/>
            <person name="Ohm R."/>
            <person name="Martin F."/>
            <person name="Silar P."/>
            <person name="Natvig D."/>
            <person name="Lalanne C."/>
            <person name="Gautier V."/>
            <person name="Ament-Velasquez S.L."/>
            <person name="Kruys A."/>
            <person name="Hutchinson M.I."/>
            <person name="Powell A.J."/>
            <person name="Barry K."/>
            <person name="Miller A.N."/>
            <person name="Grigoriev I.V."/>
            <person name="Debuchy R."/>
            <person name="Gladieux P."/>
            <person name="Thoren M.H."/>
            <person name="Johannesson H."/>
        </authorList>
    </citation>
    <scope>NUCLEOTIDE SEQUENCE</scope>
    <source>
        <strain evidence="2">SMH2532-1</strain>
    </source>
</reference>